<dbReference type="Pfam" id="PF00497">
    <property type="entry name" value="SBP_bac_3"/>
    <property type="match status" value="1"/>
</dbReference>
<feature type="domain" description="Solute-binding protein family 3/N-terminal" evidence="5">
    <location>
        <begin position="36"/>
        <end position="269"/>
    </location>
</feature>
<evidence type="ECO:0000256" key="2">
    <source>
        <dbReference type="ARBA" id="ARBA00022448"/>
    </source>
</evidence>
<dbReference type="eggNOG" id="COG0834">
    <property type="taxonomic scope" value="Bacteria"/>
</dbReference>
<keyword evidence="7" id="KW-1185">Reference proteome</keyword>
<evidence type="ECO:0000256" key="3">
    <source>
        <dbReference type="ARBA" id="ARBA00022729"/>
    </source>
</evidence>
<proteinExistence type="inferred from homology"/>
<accession>A0A073CU03</accession>
<gene>
    <name evidence="6" type="ORF">A19Y_2599</name>
</gene>
<name>A0A073CU03_PLAA1</name>
<evidence type="ECO:0000259" key="5">
    <source>
        <dbReference type="SMART" id="SM00062"/>
    </source>
</evidence>
<dbReference type="HOGENOM" id="CLU_019602_0_1_3"/>
<dbReference type="PANTHER" id="PTHR30085:SF6">
    <property type="entry name" value="ABC TRANSPORTER GLUTAMINE-BINDING PROTEIN GLNH"/>
    <property type="match status" value="1"/>
</dbReference>
<dbReference type="PANTHER" id="PTHR30085">
    <property type="entry name" value="AMINO ACID ABC TRANSPORTER PERMEASE"/>
    <property type="match status" value="1"/>
</dbReference>
<evidence type="ECO:0000256" key="1">
    <source>
        <dbReference type="ARBA" id="ARBA00010333"/>
    </source>
</evidence>
<evidence type="ECO:0000256" key="4">
    <source>
        <dbReference type="SAM" id="SignalP"/>
    </source>
</evidence>
<sequence length="285" mass="31345">MKTKLATITLSLILSVLFPLQSFAGTVLEDIKRTGVLKAGVRQDAPPLGFVTSDGKWEGYCIELMDLLGERLQKQLKLSKPIEVQLIPSNLQNREQLVREGKVHLECGPNTILRNPEPGITYSDRFLATGVHLLVRPDNQSYIQPSGALEAISIGVLPASLTQQFISSRYSLAKVVEYPGVDGRKNAAEDVVQGRLNAFASDGLLLIGEVLRNPEIKPQDYALIPKEPLTCEFYGMILPAGDMSWINTVNSLILVEETVNILTGLYGKDSDYVKTLEAAHNKCLQ</sequence>
<dbReference type="InterPro" id="IPR051455">
    <property type="entry name" value="Bact_solute-bind_prot3"/>
</dbReference>
<dbReference type="Proteomes" id="UP000027395">
    <property type="component" value="Chromosome"/>
</dbReference>
<dbReference type="GO" id="GO:0030288">
    <property type="term" value="C:outer membrane-bounded periplasmic space"/>
    <property type="evidence" value="ECO:0007669"/>
    <property type="project" value="TreeGrafter"/>
</dbReference>
<dbReference type="Gene3D" id="3.40.190.10">
    <property type="entry name" value="Periplasmic binding protein-like II"/>
    <property type="match status" value="2"/>
</dbReference>
<dbReference type="GeneID" id="77288937"/>
<dbReference type="GO" id="GO:0005576">
    <property type="term" value="C:extracellular region"/>
    <property type="evidence" value="ECO:0007669"/>
    <property type="project" value="TreeGrafter"/>
</dbReference>
<protein>
    <recommendedName>
        <fullName evidence="5">Solute-binding protein family 3/N-terminal domain-containing protein</fullName>
    </recommendedName>
</protein>
<evidence type="ECO:0000313" key="7">
    <source>
        <dbReference type="Proteomes" id="UP000027395"/>
    </source>
</evidence>
<dbReference type="RefSeq" id="WP_042154602.1">
    <property type="nucleotide sequence ID" value="NZ_CM002803.1"/>
</dbReference>
<dbReference type="InterPro" id="IPR001638">
    <property type="entry name" value="Solute-binding_3/MltF_N"/>
</dbReference>
<dbReference type="GO" id="GO:0006865">
    <property type="term" value="P:amino acid transport"/>
    <property type="evidence" value="ECO:0007669"/>
    <property type="project" value="TreeGrafter"/>
</dbReference>
<dbReference type="SUPFAM" id="SSF53850">
    <property type="entry name" value="Periplasmic binding protein-like II"/>
    <property type="match status" value="1"/>
</dbReference>
<feature type="signal peptide" evidence="4">
    <location>
        <begin position="1"/>
        <end position="24"/>
    </location>
</feature>
<evidence type="ECO:0000313" key="6">
    <source>
        <dbReference type="EMBL" id="KEI67490.1"/>
    </source>
</evidence>
<dbReference type="SMART" id="SM00062">
    <property type="entry name" value="PBPb"/>
    <property type="match status" value="1"/>
</dbReference>
<comment type="similarity">
    <text evidence="1">Belongs to the bacterial solute-binding protein 3 family.</text>
</comment>
<dbReference type="PATRIC" id="fig|388467.6.peg.2541"/>
<feature type="chain" id="PRO_5001687696" description="Solute-binding protein family 3/N-terminal domain-containing protein" evidence="4">
    <location>
        <begin position="25"/>
        <end position="285"/>
    </location>
</feature>
<keyword evidence="2" id="KW-0813">Transport</keyword>
<dbReference type="STRING" id="388467.A19Y_2599"/>
<dbReference type="AlphaFoldDB" id="A0A073CU03"/>
<reference evidence="6 7" key="1">
    <citation type="journal article" date="2014" name="Appl. Environ. Microbiol.">
        <title>Elucidation of insertion elements encoded on plasmids and in vitro construction of shuttle vectors from the toxic cyanobacterium Planktothrix.</title>
        <authorList>
            <person name="Christiansen G."/>
            <person name="Goesmann A."/>
            <person name="Kurmayer R."/>
        </authorList>
    </citation>
    <scope>NUCLEOTIDE SEQUENCE [LARGE SCALE GENOMIC DNA]</scope>
    <source>
        <strain evidence="6 7">NIVA-CYA 126/8</strain>
    </source>
</reference>
<dbReference type="EMBL" id="CM002803">
    <property type="protein sequence ID" value="KEI67490.1"/>
    <property type="molecule type" value="Genomic_DNA"/>
</dbReference>
<keyword evidence="3 4" id="KW-0732">Signal</keyword>
<organism evidence="6 7">
    <name type="scientific">Planktothrix agardhii (strain NIVA-CYA 126/8)</name>
    <dbReference type="NCBI Taxonomy" id="388467"/>
    <lineage>
        <taxon>Bacteria</taxon>
        <taxon>Bacillati</taxon>
        <taxon>Cyanobacteriota</taxon>
        <taxon>Cyanophyceae</taxon>
        <taxon>Oscillatoriophycideae</taxon>
        <taxon>Oscillatoriales</taxon>
        <taxon>Microcoleaceae</taxon>
        <taxon>Planktothrix</taxon>
    </lineage>
</organism>